<name>A0A931NAR6_9BURK</name>
<reference evidence="1" key="1">
    <citation type="submission" date="2020-12" db="EMBL/GenBank/DDBJ databases">
        <title>The genome sequence of Inhella sp. 4Y17.</title>
        <authorList>
            <person name="Liu Y."/>
        </authorList>
    </citation>
    <scope>NUCLEOTIDE SEQUENCE</scope>
    <source>
        <strain evidence="1">4Y10</strain>
    </source>
</reference>
<keyword evidence="2" id="KW-1185">Reference proteome</keyword>
<evidence type="ECO:0000313" key="1">
    <source>
        <dbReference type="EMBL" id="MBH9552768.1"/>
    </source>
</evidence>
<comment type="caution">
    <text evidence="1">The sequence shown here is derived from an EMBL/GenBank/DDBJ whole genome shotgun (WGS) entry which is preliminary data.</text>
</comment>
<dbReference type="EMBL" id="JAEDAL010000002">
    <property type="protein sequence ID" value="MBH9552768.1"/>
    <property type="molecule type" value="Genomic_DNA"/>
</dbReference>
<dbReference type="AlphaFoldDB" id="A0A931NAR6"/>
<keyword evidence="1" id="KW-0282">Flagellum</keyword>
<sequence length="250" mass="26732">MAQLHTDQAAGLRRLFRAAEGGLVPVVAPSTWDGAETLLDALVGAYLERGLHVLVVDASAAAKPASELVRVRLEACIEPLSADVNYLEARGLIGHFLDATGAASALLPALRQACPQADVILLFAPVAELARVLTGGHPCRPIVMVDLQPEHLTEAYSAMKWLQQRAGCGVFGLLVAGPARLALVRRMVEQLTHCAERFLGAALPAWAAVDPKEGVKATPSAELRRLARDSLQIEPQNRHHARLEPVPVLT</sequence>
<dbReference type="RefSeq" id="WP_198100349.1">
    <property type="nucleotide sequence ID" value="NZ_JAEDAL010000002.1"/>
</dbReference>
<dbReference type="Proteomes" id="UP000620139">
    <property type="component" value="Unassembled WGS sequence"/>
</dbReference>
<keyword evidence="1" id="KW-0969">Cilium</keyword>
<keyword evidence="1" id="KW-0966">Cell projection</keyword>
<organism evidence="1 2">
    <name type="scientific">Inhella gelatinilytica</name>
    <dbReference type="NCBI Taxonomy" id="2795030"/>
    <lineage>
        <taxon>Bacteria</taxon>
        <taxon>Pseudomonadati</taxon>
        <taxon>Pseudomonadota</taxon>
        <taxon>Betaproteobacteria</taxon>
        <taxon>Burkholderiales</taxon>
        <taxon>Sphaerotilaceae</taxon>
        <taxon>Inhella</taxon>
    </lineage>
</organism>
<proteinExistence type="predicted"/>
<accession>A0A931NAR6</accession>
<evidence type="ECO:0000313" key="2">
    <source>
        <dbReference type="Proteomes" id="UP000620139"/>
    </source>
</evidence>
<gene>
    <name evidence="1" type="ORF">I7X43_07865</name>
</gene>
<protein>
    <submittedName>
        <fullName evidence="1">Flagellar biosynthesis protein</fullName>
    </submittedName>
</protein>